<dbReference type="PANTHER" id="PTHR39159:SF1">
    <property type="entry name" value="UPF0374 PROTEIN YGAC"/>
    <property type="match status" value="1"/>
</dbReference>
<dbReference type="GO" id="GO:0016787">
    <property type="term" value="F:hydrolase activity"/>
    <property type="evidence" value="ECO:0007669"/>
    <property type="project" value="UniProtKB-KW"/>
</dbReference>
<dbReference type="STRING" id="583356.Igag_0473"/>
<keyword evidence="1" id="KW-0378">Hydrolase</keyword>
<evidence type="ECO:0000259" key="2">
    <source>
        <dbReference type="Pfam" id="PF04167"/>
    </source>
</evidence>
<organism evidence="3 4">
    <name type="scientific">Ignisphaera aggregans (strain DSM 17230 / JCM 13409 / AQ1.S1)</name>
    <dbReference type="NCBI Taxonomy" id="583356"/>
    <lineage>
        <taxon>Archaea</taxon>
        <taxon>Thermoproteota</taxon>
        <taxon>Thermoprotei</taxon>
        <taxon>Desulfurococcales</taxon>
        <taxon>Desulfurococcaceae</taxon>
        <taxon>Ignisphaera</taxon>
    </lineage>
</organism>
<gene>
    <name evidence="3" type="ordered locus">Igag_0473</name>
</gene>
<dbReference type="SUPFAM" id="SSF159234">
    <property type="entry name" value="FomD-like"/>
    <property type="match status" value="1"/>
</dbReference>
<dbReference type="Pfam" id="PF04167">
    <property type="entry name" value="DUF402"/>
    <property type="match status" value="1"/>
</dbReference>
<dbReference type="KEGG" id="iag:Igag_0473"/>
<protein>
    <recommendedName>
        <fullName evidence="2">DUF402 domain-containing protein</fullName>
    </recommendedName>
</protein>
<keyword evidence="4" id="KW-1185">Reference proteome</keyword>
<reference evidence="3 4" key="1">
    <citation type="journal article" date="2010" name="Stand. Genomic Sci.">
        <title>Complete genome sequence of Ignisphaera aggregans type strain (AQ1.S1).</title>
        <authorList>
            <person name="Goker M."/>
            <person name="Held B."/>
            <person name="Lapidus A."/>
            <person name="Nolan M."/>
            <person name="Spring S."/>
            <person name="Yasawong M."/>
            <person name="Lucas S."/>
            <person name="Glavina Del Rio T."/>
            <person name="Tice H."/>
            <person name="Cheng J.F."/>
            <person name="Goodwin L."/>
            <person name="Tapia R."/>
            <person name="Pitluck S."/>
            <person name="Liolios K."/>
            <person name="Ivanova N."/>
            <person name="Mavromatis K."/>
            <person name="Mikhailova N."/>
            <person name="Pati A."/>
            <person name="Chen A."/>
            <person name="Palaniappan K."/>
            <person name="Brambilla E."/>
            <person name="Land M."/>
            <person name="Hauser L."/>
            <person name="Chang Y.J."/>
            <person name="Jeffries C.D."/>
            <person name="Brettin T."/>
            <person name="Detter J.C."/>
            <person name="Han C."/>
            <person name="Rohde M."/>
            <person name="Sikorski J."/>
            <person name="Woyke T."/>
            <person name="Bristow J."/>
            <person name="Eisen J.A."/>
            <person name="Markowitz V."/>
            <person name="Hugenholtz P."/>
            <person name="Kyrpides N.C."/>
            <person name="Klenk H.P."/>
        </authorList>
    </citation>
    <scope>NUCLEOTIDE SEQUENCE [LARGE SCALE GENOMIC DNA]</scope>
    <source>
        <strain evidence="4">DSM 17230 / JCM 13409 / AQ1.S1</strain>
    </source>
</reference>
<dbReference type="InterPro" id="IPR035930">
    <property type="entry name" value="FomD-like_sf"/>
</dbReference>
<dbReference type="EMBL" id="CP002098">
    <property type="protein sequence ID" value="ADM27311.1"/>
    <property type="molecule type" value="Genomic_DNA"/>
</dbReference>
<feature type="domain" description="DUF402" evidence="2">
    <location>
        <begin position="336"/>
        <end position="466"/>
    </location>
</feature>
<evidence type="ECO:0000256" key="1">
    <source>
        <dbReference type="ARBA" id="ARBA00022801"/>
    </source>
</evidence>
<dbReference type="AlphaFoldDB" id="E0SRN6"/>
<name>E0SRN6_IGNAA</name>
<evidence type="ECO:0000313" key="3">
    <source>
        <dbReference type="EMBL" id="ADM27311.1"/>
    </source>
</evidence>
<dbReference type="InterPro" id="IPR007295">
    <property type="entry name" value="DUF402"/>
</dbReference>
<evidence type="ECO:0000313" key="4">
    <source>
        <dbReference type="Proteomes" id="UP000001304"/>
    </source>
</evidence>
<proteinExistence type="predicted"/>
<dbReference type="InterPro" id="IPR050212">
    <property type="entry name" value="Ntdp-like"/>
</dbReference>
<dbReference type="Gene3D" id="2.40.380.10">
    <property type="entry name" value="FomD-like"/>
    <property type="match status" value="1"/>
</dbReference>
<accession>E0SRN6</accession>
<dbReference type="Proteomes" id="UP000001304">
    <property type="component" value="Chromosome"/>
</dbReference>
<sequence>MNYRVRGPYATALARIVLESGHELVDVSRQLSERFGIPQKTEVAPQATIKPSDEDPNTIIIVGYKDAVEEMLYELLSRIPFIYHEYRELGPYTTVIARVKGYEENECIVEIPGGEAILQSYKGCNTGETIIAHVVKPASSLNTRAVLLPGAAILKDTLVLLDDGLGKVYFSEHVKDFNRRASLQTIANQATRYGYSVRWRSSARSVPLEKALQDVEEAISSIEKIKKTRYKEPMILVHGEAIAFIRLTRLSKEYLDEMRRKIIPTTPYHHMLKTCDVSEDVVDLLDRMTKYIDREILERAVKYYAMERLIGRTITIEHVKPSGKKIKIGPLDVVNVIETELGEFLVCRRVIQSNGVYDGINVEKKSGDIAITLIPLNNWFIIHRYLDQSGREKGIYININTPPEICYNTYTIRYLDLLADIAIVGNNMRIIDLDELEKASNQGAIDQDLVYMAHETIKNIAMSIEAIRRVLERAPP</sequence>
<dbReference type="PANTHER" id="PTHR39159">
    <property type="match status" value="1"/>
</dbReference>
<dbReference type="HOGENOM" id="CLU_044303_0_0_2"/>
<dbReference type="BioCyc" id="IAGG583356:GHAH-477-MONOMER"/>